<dbReference type="SUPFAM" id="SSF46894">
    <property type="entry name" value="C-terminal effector domain of the bipartite response regulators"/>
    <property type="match status" value="1"/>
</dbReference>
<dbReference type="AlphaFoldDB" id="A0A1H8CY02"/>
<dbReference type="PRINTS" id="PR00038">
    <property type="entry name" value="HTHLUXR"/>
</dbReference>
<feature type="domain" description="Response regulatory" evidence="5">
    <location>
        <begin position="10"/>
        <end position="127"/>
    </location>
</feature>
<dbReference type="InterPro" id="IPR001789">
    <property type="entry name" value="Sig_transdc_resp-reg_receiver"/>
</dbReference>
<evidence type="ECO:0000313" key="7">
    <source>
        <dbReference type="Proteomes" id="UP000199459"/>
    </source>
</evidence>
<dbReference type="InterPro" id="IPR000792">
    <property type="entry name" value="Tscrpt_reg_LuxR_C"/>
</dbReference>
<dbReference type="Gene3D" id="3.40.50.2300">
    <property type="match status" value="1"/>
</dbReference>
<keyword evidence="2" id="KW-0238">DNA-binding</keyword>
<dbReference type="CDD" id="cd06170">
    <property type="entry name" value="LuxR_C_like"/>
    <property type="match status" value="1"/>
</dbReference>
<feature type="domain" description="HTH luxR-type" evidence="4">
    <location>
        <begin position="152"/>
        <end position="217"/>
    </location>
</feature>
<dbReference type="PROSITE" id="PS00622">
    <property type="entry name" value="HTH_LUXR_1"/>
    <property type="match status" value="1"/>
</dbReference>
<dbReference type="STRING" id="917.SAMN05216326_1403"/>
<evidence type="ECO:0000259" key="4">
    <source>
        <dbReference type="PROSITE" id="PS50043"/>
    </source>
</evidence>
<dbReference type="SUPFAM" id="SSF52172">
    <property type="entry name" value="CheY-like"/>
    <property type="match status" value="1"/>
</dbReference>
<dbReference type="SMART" id="SM00448">
    <property type="entry name" value="REC"/>
    <property type="match status" value="1"/>
</dbReference>
<keyword evidence="1" id="KW-0597">Phosphoprotein</keyword>
<dbReference type="GO" id="GO:0006355">
    <property type="term" value="P:regulation of DNA-templated transcription"/>
    <property type="evidence" value="ECO:0007669"/>
    <property type="project" value="InterPro"/>
</dbReference>
<dbReference type="Pfam" id="PF00196">
    <property type="entry name" value="GerE"/>
    <property type="match status" value="1"/>
</dbReference>
<dbReference type="PROSITE" id="PS50043">
    <property type="entry name" value="HTH_LUXR_2"/>
    <property type="match status" value="1"/>
</dbReference>
<dbReference type="InterPro" id="IPR058245">
    <property type="entry name" value="NreC/VraR/RcsB-like_REC"/>
</dbReference>
<evidence type="ECO:0000256" key="2">
    <source>
        <dbReference type="ARBA" id="ARBA00023125"/>
    </source>
</evidence>
<evidence type="ECO:0000313" key="6">
    <source>
        <dbReference type="EMBL" id="SEM99218.1"/>
    </source>
</evidence>
<gene>
    <name evidence="6" type="ORF">SAMN05216325_105161</name>
</gene>
<evidence type="ECO:0000256" key="3">
    <source>
        <dbReference type="PROSITE-ProRule" id="PRU00169"/>
    </source>
</evidence>
<dbReference type="InterPro" id="IPR016032">
    <property type="entry name" value="Sig_transdc_resp-reg_C-effctor"/>
</dbReference>
<dbReference type="PANTHER" id="PTHR43214:SF43">
    <property type="entry name" value="TWO-COMPONENT RESPONSE REGULATOR"/>
    <property type="match status" value="1"/>
</dbReference>
<dbReference type="InterPro" id="IPR011006">
    <property type="entry name" value="CheY-like_superfamily"/>
</dbReference>
<dbReference type="PROSITE" id="PS50110">
    <property type="entry name" value="RESPONSE_REGULATORY"/>
    <property type="match status" value="1"/>
</dbReference>
<sequence length="221" mass="24711">MMNMPTSKAQVMLVDGHAMMRQSIAILVNLEPDMEVCAEAKDGCEAINFLKQGCQVDIVLLAVTFKTISGFEIIKDIQSLYPALPVLFVSMNNEEIYAERALQAGARGYVMKQESGEVLINAIREVLNGNIFLSQKMYAGLLNKINIKRSDAEQLINTLTPSEFEVMNLIGQGHSSQEIAKLLGRSVKTIETHRFNIRTKLNLKDSTDLIRYATRWVSGQQ</sequence>
<dbReference type="Pfam" id="PF00072">
    <property type="entry name" value="Response_reg"/>
    <property type="match status" value="1"/>
</dbReference>
<dbReference type="Proteomes" id="UP000199459">
    <property type="component" value="Unassembled WGS sequence"/>
</dbReference>
<dbReference type="GO" id="GO:0003677">
    <property type="term" value="F:DNA binding"/>
    <property type="evidence" value="ECO:0007669"/>
    <property type="project" value="UniProtKB-KW"/>
</dbReference>
<proteinExistence type="predicted"/>
<dbReference type="CDD" id="cd17535">
    <property type="entry name" value="REC_NarL-like"/>
    <property type="match status" value="1"/>
</dbReference>
<evidence type="ECO:0000256" key="1">
    <source>
        <dbReference type="ARBA" id="ARBA00022553"/>
    </source>
</evidence>
<accession>A0A1H8CY02</accession>
<protein>
    <submittedName>
        <fullName evidence="6">Two component transcriptional regulator, LuxR family</fullName>
    </submittedName>
</protein>
<reference evidence="6 7" key="1">
    <citation type="submission" date="2016-10" db="EMBL/GenBank/DDBJ databases">
        <authorList>
            <person name="de Groot N.N."/>
        </authorList>
    </citation>
    <scope>NUCLEOTIDE SEQUENCE [LARGE SCALE GENOMIC DNA]</scope>
    <source>
        <strain evidence="6 7">Nm22</strain>
    </source>
</reference>
<dbReference type="SMART" id="SM00421">
    <property type="entry name" value="HTH_LUXR"/>
    <property type="match status" value="1"/>
</dbReference>
<comment type="caution">
    <text evidence="3">Lacks conserved residue(s) required for the propagation of feature annotation.</text>
</comment>
<dbReference type="EMBL" id="FOCP01000005">
    <property type="protein sequence ID" value="SEM99218.1"/>
    <property type="molecule type" value="Genomic_DNA"/>
</dbReference>
<dbReference type="PANTHER" id="PTHR43214">
    <property type="entry name" value="TWO-COMPONENT RESPONSE REGULATOR"/>
    <property type="match status" value="1"/>
</dbReference>
<evidence type="ECO:0000259" key="5">
    <source>
        <dbReference type="PROSITE" id="PS50110"/>
    </source>
</evidence>
<name>A0A1H8CY02_9PROT</name>
<dbReference type="InterPro" id="IPR039420">
    <property type="entry name" value="WalR-like"/>
</dbReference>
<organism evidence="6 7">
    <name type="scientific">Nitrosomonas marina</name>
    <dbReference type="NCBI Taxonomy" id="917"/>
    <lineage>
        <taxon>Bacteria</taxon>
        <taxon>Pseudomonadati</taxon>
        <taxon>Pseudomonadota</taxon>
        <taxon>Betaproteobacteria</taxon>
        <taxon>Nitrosomonadales</taxon>
        <taxon>Nitrosomonadaceae</taxon>
        <taxon>Nitrosomonas</taxon>
    </lineage>
</organism>
<dbReference type="GO" id="GO:0000160">
    <property type="term" value="P:phosphorelay signal transduction system"/>
    <property type="evidence" value="ECO:0007669"/>
    <property type="project" value="InterPro"/>
</dbReference>